<name>A0ABN4YKI6_9GAMM</name>
<dbReference type="RefSeq" id="WP_080915094.1">
    <property type="nucleotide sequence ID" value="NZ_CP020472.1"/>
</dbReference>
<protein>
    <recommendedName>
        <fullName evidence="3">Zinc ribbon-containing protein</fullName>
    </recommendedName>
</protein>
<keyword evidence="2" id="KW-1185">Reference proteome</keyword>
<organism evidence="1 2">
    <name type="scientific">Shewanella japonica</name>
    <dbReference type="NCBI Taxonomy" id="93973"/>
    <lineage>
        <taxon>Bacteria</taxon>
        <taxon>Pseudomonadati</taxon>
        <taxon>Pseudomonadota</taxon>
        <taxon>Gammaproteobacteria</taxon>
        <taxon>Alteromonadales</taxon>
        <taxon>Shewanellaceae</taxon>
        <taxon>Shewanella</taxon>
    </lineage>
</organism>
<accession>A0ABN4YKI6</accession>
<gene>
    <name evidence="1" type="ORF">SJ2017_1011</name>
</gene>
<evidence type="ECO:0008006" key="3">
    <source>
        <dbReference type="Google" id="ProtNLM"/>
    </source>
</evidence>
<dbReference type="Pfam" id="PF07295">
    <property type="entry name" value="DUF1451"/>
    <property type="match status" value="1"/>
</dbReference>
<evidence type="ECO:0000313" key="2">
    <source>
        <dbReference type="Proteomes" id="UP000191820"/>
    </source>
</evidence>
<dbReference type="Proteomes" id="UP000191820">
    <property type="component" value="Chromosome"/>
</dbReference>
<evidence type="ECO:0000313" key="1">
    <source>
        <dbReference type="EMBL" id="ARD21342.1"/>
    </source>
</evidence>
<sequence>MSGRSSALLGLYQTLFEQVKQRYEEDNSLTAKSLFASVTQCKDCLQLKSEAQAEELALVEEFLKRDIASYVKEENAENLSFSPTVITLENTLWHWLGEITDRSQVEWHEIAQDFKHKGFYMSGEVINQGKVICTECNHEMSIEFPSLIPDCPQCDNEMFTRESLAP</sequence>
<reference evidence="1 2" key="1">
    <citation type="submission" date="2017-03" db="EMBL/GenBank/DDBJ databases">
        <title>Genome sequencing of Shewanella japonica KCTC 22435.</title>
        <authorList>
            <person name="Kim K.M."/>
        </authorList>
    </citation>
    <scope>NUCLEOTIDE SEQUENCE [LARGE SCALE GENOMIC DNA]</scope>
    <source>
        <strain evidence="1 2">KCTC 22435</strain>
    </source>
</reference>
<dbReference type="EMBL" id="CP020472">
    <property type="protein sequence ID" value="ARD21342.1"/>
    <property type="molecule type" value="Genomic_DNA"/>
</dbReference>
<proteinExistence type="predicted"/>
<dbReference type="InterPro" id="IPR009912">
    <property type="entry name" value="DUF1451"/>
</dbReference>